<dbReference type="KEGG" id="vbh:CMV30_05580"/>
<sequence>MNYTQLFRTLREAKALTHDGLAKLSACHRNTVINVESGRPVKFKTIAELMLKMGYDSGSSEMKSVALLWLESISGINLTHEESTSEARDRIDKYRATEREAAQLLVEAVTSNHLTVDQIRTLLFAAGRPEIISILENIRHVVTTAEIAPVVNTAAPMPIAQNG</sequence>
<evidence type="ECO:0000313" key="2">
    <source>
        <dbReference type="Proteomes" id="UP000217265"/>
    </source>
</evidence>
<dbReference type="RefSeq" id="WP_096055098.1">
    <property type="nucleotide sequence ID" value="NZ_CP023344.1"/>
</dbReference>
<dbReference type="AlphaFoldDB" id="A0A290QB66"/>
<gene>
    <name evidence="1" type="ORF">CMV30_05580</name>
</gene>
<organism evidence="1 2">
    <name type="scientific">Nibricoccus aquaticus</name>
    <dbReference type="NCBI Taxonomy" id="2576891"/>
    <lineage>
        <taxon>Bacteria</taxon>
        <taxon>Pseudomonadati</taxon>
        <taxon>Verrucomicrobiota</taxon>
        <taxon>Opitutia</taxon>
        <taxon>Opitutales</taxon>
        <taxon>Opitutaceae</taxon>
        <taxon>Nibricoccus</taxon>
    </lineage>
</organism>
<dbReference type="Proteomes" id="UP000217265">
    <property type="component" value="Chromosome"/>
</dbReference>
<evidence type="ECO:0000313" key="1">
    <source>
        <dbReference type="EMBL" id="ATC63466.1"/>
    </source>
</evidence>
<accession>A0A290QB66</accession>
<dbReference type="EMBL" id="CP023344">
    <property type="protein sequence ID" value="ATC63466.1"/>
    <property type="molecule type" value="Genomic_DNA"/>
</dbReference>
<dbReference type="OrthoDB" id="193513at2"/>
<reference evidence="1 2" key="1">
    <citation type="submission" date="2017-09" db="EMBL/GenBank/DDBJ databases">
        <title>Complete genome sequence of Verrucomicrobial strain HZ-65, isolated from freshwater.</title>
        <authorList>
            <person name="Choi A."/>
        </authorList>
    </citation>
    <scope>NUCLEOTIDE SEQUENCE [LARGE SCALE GENOMIC DNA]</scope>
    <source>
        <strain evidence="1 2">HZ-65</strain>
    </source>
</reference>
<keyword evidence="2" id="KW-1185">Reference proteome</keyword>
<dbReference type="SUPFAM" id="SSF47413">
    <property type="entry name" value="lambda repressor-like DNA-binding domains"/>
    <property type="match status" value="1"/>
</dbReference>
<dbReference type="GO" id="GO:0003677">
    <property type="term" value="F:DNA binding"/>
    <property type="evidence" value="ECO:0007669"/>
    <property type="project" value="InterPro"/>
</dbReference>
<proteinExistence type="predicted"/>
<dbReference type="InterPro" id="IPR010982">
    <property type="entry name" value="Lambda_DNA-bd_dom_sf"/>
</dbReference>
<dbReference type="Gene3D" id="1.10.260.40">
    <property type="entry name" value="lambda repressor-like DNA-binding domains"/>
    <property type="match status" value="1"/>
</dbReference>
<name>A0A290QB66_9BACT</name>
<protein>
    <submittedName>
        <fullName evidence="1">Uncharacterized protein</fullName>
    </submittedName>
</protein>